<dbReference type="EMBL" id="JAGGLI010000022">
    <property type="protein sequence ID" value="MBP2028167.1"/>
    <property type="molecule type" value="Genomic_DNA"/>
</dbReference>
<evidence type="ECO:0000259" key="4">
    <source>
        <dbReference type="Pfam" id="PF01923"/>
    </source>
</evidence>
<feature type="domain" description="Cobalamin adenosyltransferase-like" evidence="4">
    <location>
        <begin position="120"/>
        <end position="275"/>
    </location>
</feature>
<dbReference type="InterPro" id="IPR009194">
    <property type="entry name" value="AdoTrfase_EutT"/>
</dbReference>
<keyword evidence="6" id="KW-1185">Reference proteome</keyword>
<protein>
    <submittedName>
        <fullName evidence="5">Ethanolamine utilization cobalamin adenosyltransferase</fullName>
        <ecNumber evidence="5">2.5.1.17</ecNumber>
    </submittedName>
</protein>
<comment type="caution">
    <text evidence="5">The sequence shown here is derived from an EMBL/GenBank/DDBJ whole genome shotgun (WGS) entry which is preliminary data.</text>
</comment>
<dbReference type="SUPFAM" id="SSF89028">
    <property type="entry name" value="Cobalamin adenosyltransferase-like"/>
    <property type="match status" value="1"/>
</dbReference>
<dbReference type="Gene3D" id="1.20.1200.10">
    <property type="entry name" value="Cobalamin adenosyltransferase-like"/>
    <property type="match status" value="1"/>
</dbReference>
<dbReference type="InterPro" id="IPR036451">
    <property type="entry name" value="CblAdoTrfase-like_sf"/>
</dbReference>
<dbReference type="RefSeq" id="WP_209661220.1">
    <property type="nucleotide sequence ID" value="NZ_JAGGLI010000022.1"/>
</dbReference>
<dbReference type="PIRSF" id="PIRSF012294">
    <property type="entry name" value="ATR_EutT"/>
    <property type="match status" value="1"/>
</dbReference>
<dbReference type="GO" id="GO:0008817">
    <property type="term" value="F:corrinoid adenosyltransferase activity"/>
    <property type="evidence" value="ECO:0007669"/>
    <property type="project" value="UniProtKB-EC"/>
</dbReference>
<dbReference type="InterPro" id="IPR016030">
    <property type="entry name" value="CblAdoTrfase-like"/>
</dbReference>
<reference evidence="5 6" key="1">
    <citation type="submission" date="2021-03" db="EMBL/GenBank/DDBJ databases">
        <title>Genomic Encyclopedia of Type Strains, Phase IV (KMG-IV): sequencing the most valuable type-strain genomes for metagenomic binning, comparative biology and taxonomic classification.</title>
        <authorList>
            <person name="Goeker M."/>
        </authorList>
    </citation>
    <scope>NUCLEOTIDE SEQUENCE [LARGE SCALE GENOMIC DNA]</scope>
    <source>
        <strain evidence="5 6">DSM 27512</strain>
    </source>
</reference>
<accession>A0ABS4KK58</accession>
<organism evidence="5 6">
    <name type="scientific">Acetoanaerobium pronyense</name>
    <dbReference type="NCBI Taxonomy" id="1482736"/>
    <lineage>
        <taxon>Bacteria</taxon>
        <taxon>Bacillati</taxon>
        <taxon>Bacillota</taxon>
        <taxon>Clostridia</taxon>
        <taxon>Peptostreptococcales</taxon>
        <taxon>Filifactoraceae</taxon>
        <taxon>Acetoanaerobium</taxon>
    </lineage>
</organism>
<evidence type="ECO:0000256" key="1">
    <source>
        <dbReference type="ARBA" id="ARBA00022679"/>
    </source>
</evidence>
<gene>
    <name evidence="5" type="ORF">J2Z35_001968</name>
</gene>
<keyword evidence="1 5" id="KW-0808">Transferase</keyword>
<dbReference type="Pfam" id="PF01923">
    <property type="entry name" value="Cob_adeno_trans"/>
    <property type="match status" value="1"/>
</dbReference>
<sequence length="283" mass="32950">MSVITEASLREHFKKRPDEIPEISAKDVITPSARQYLRDKGIELDKILKTSNSSEIKRPHESKRQRDKDIRFQGIENEKSSEYKVVENEYKPFEALEGSFKPKFVSNYDGGFYEVKPEYMTHLKGNRLVFKDDKRIVFRGKIDSLQSLILEIQYLLKDTKYSGLLSDIDELLNISRNLLRAEVLDEPYQISTLFGLDDMNLRAHSHSPDKHYGVKHFLPSADMGYEIVLLNKLRTNIRELELVAMETFRQGSTIVREDLIRALNRMSSGTYILMCRIRGNYYG</sequence>
<dbReference type="EC" id="2.5.1.17" evidence="5"/>
<dbReference type="Proteomes" id="UP001314903">
    <property type="component" value="Unassembled WGS sequence"/>
</dbReference>
<evidence type="ECO:0000313" key="5">
    <source>
        <dbReference type="EMBL" id="MBP2028167.1"/>
    </source>
</evidence>
<keyword evidence="2" id="KW-0547">Nucleotide-binding</keyword>
<keyword evidence="3" id="KW-0067">ATP-binding</keyword>
<name>A0ABS4KK58_9FIRM</name>
<evidence type="ECO:0000256" key="3">
    <source>
        <dbReference type="ARBA" id="ARBA00022840"/>
    </source>
</evidence>
<evidence type="ECO:0000256" key="2">
    <source>
        <dbReference type="ARBA" id="ARBA00022741"/>
    </source>
</evidence>
<proteinExistence type="predicted"/>
<evidence type="ECO:0000313" key="6">
    <source>
        <dbReference type="Proteomes" id="UP001314903"/>
    </source>
</evidence>